<dbReference type="Gene3D" id="2.30.30.140">
    <property type="match status" value="1"/>
</dbReference>
<dbReference type="AlphaFoldDB" id="A0AAV4WDC5"/>
<organism evidence="2 3">
    <name type="scientific">Caerostris extrusa</name>
    <name type="common">Bark spider</name>
    <name type="synonym">Caerostris bankana</name>
    <dbReference type="NCBI Taxonomy" id="172846"/>
    <lineage>
        <taxon>Eukaryota</taxon>
        <taxon>Metazoa</taxon>
        <taxon>Ecdysozoa</taxon>
        <taxon>Arthropoda</taxon>
        <taxon>Chelicerata</taxon>
        <taxon>Arachnida</taxon>
        <taxon>Araneae</taxon>
        <taxon>Araneomorphae</taxon>
        <taxon>Entelegynae</taxon>
        <taxon>Araneoidea</taxon>
        <taxon>Araneidae</taxon>
        <taxon>Caerostris</taxon>
    </lineage>
</organism>
<dbReference type="Pfam" id="PF17904">
    <property type="entry name" value="KH_9"/>
    <property type="match status" value="1"/>
</dbReference>
<dbReference type="GO" id="GO:0098793">
    <property type="term" value="C:presynapse"/>
    <property type="evidence" value="ECO:0007669"/>
    <property type="project" value="GOC"/>
</dbReference>
<dbReference type="GO" id="GO:0043488">
    <property type="term" value="P:regulation of mRNA stability"/>
    <property type="evidence" value="ECO:0007669"/>
    <property type="project" value="TreeGrafter"/>
</dbReference>
<dbReference type="GO" id="GO:0048513">
    <property type="term" value="P:animal organ development"/>
    <property type="evidence" value="ECO:0007669"/>
    <property type="project" value="TreeGrafter"/>
</dbReference>
<accession>A0AAV4WDC5</accession>
<proteinExistence type="predicted"/>
<reference evidence="2 3" key="1">
    <citation type="submission" date="2021-06" db="EMBL/GenBank/DDBJ databases">
        <title>Caerostris extrusa draft genome.</title>
        <authorList>
            <person name="Kono N."/>
            <person name="Arakawa K."/>
        </authorList>
    </citation>
    <scope>NUCLEOTIDE SEQUENCE [LARGE SCALE GENOMIC DNA]</scope>
</reference>
<dbReference type="InterPro" id="IPR040148">
    <property type="entry name" value="FMR1"/>
</dbReference>
<evidence type="ECO:0000313" key="3">
    <source>
        <dbReference type="Proteomes" id="UP001054945"/>
    </source>
</evidence>
<protein>
    <submittedName>
        <fullName evidence="2">Synaptic functional regulator FMR1</fullName>
    </submittedName>
</protein>
<dbReference type="Proteomes" id="UP001054945">
    <property type="component" value="Unassembled WGS sequence"/>
</dbReference>
<dbReference type="GO" id="GO:0045182">
    <property type="term" value="F:translation regulator activity"/>
    <property type="evidence" value="ECO:0007669"/>
    <property type="project" value="TreeGrafter"/>
</dbReference>
<evidence type="ECO:0000259" key="1">
    <source>
        <dbReference type="Pfam" id="PF17904"/>
    </source>
</evidence>
<dbReference type="GO" id="GO:0005634">
    <property type="term" value="C:nucleus"/>
    <property type="evidence" value="ECO:0007669"/>
    <property type="project" value="TreeGrafter"/>
</dbReference>
<keyword evidence="3" id="KW-1185">Reference proteome</keyword>
<evidence type="ECO:0000313" key="2">
    <source>
        <dbReference type="EMBL" id="GIY80802.1"/>
    </source>
</evidence>
<dbReference type="EMBL" id="BPLR01016055">
    <property type="protein sequence ID" value="GIY80802.1"/>
    <property type="molecule type" value="Genomic_DNA"/>
</dbReference>
<dbReference type="GO" id="GO:0043005">
    <property type="term" value="C:neuron projection"/>
    <property type="evidence" value="ECO:0007669"/>
    <property type="project" value="TreeGrafter"/>
</dbReference>
<sequence length="96" mass="11288">MDMSTLWDCPEYEKLPTPDQPLLKRFKLQKSTASKYVGWETTCTVIVPSDRLRVKNNNPPITKNTFKVFELEVPEDLREYAKVESAHKEFKKQLEL</sequence>
<dbReference type="GO" id="GO:0099577">
    <property type="term" value="P:regulation of translation at presynapse, modulating synaptic transmission"/>
    <property type="evidence" value="ECO:0007669"/>
    <property type="project" value="TreeGrafter"/>
</dbReference>
<dbReference type="GO" id="GO:0045727">
    <property type="term" value="P:positive regulation of translation"/>
    <property type="evidence" value="ECO:0007669"/>
    <property type="project" value="TreeGrafter"/>
</dbReference>
<comment type="caution">
    <text evidence="2">The sequence shown here is derived from an EMBL/GenBank/DDBJ whole genome shotgun (WGS) entry which is preliminary data.</text>
</comment>
<dbReference type="PANTHER" id="PTHR10603:SF7">
    <property type="entry name" value="FRAGILE X MESSENGER RIBONUCLEOPROTEIN 1 HOMOLOG"/>
    <property type="match status" value="1"/>
</dbReference>
<dbReference type="GO" id="GO:0010494">
    <property type="term" value="C:cytoplasmic stress granule"/>
    <property type="evidence" value="ECO:0007669"/>
    <property type="project" value="TreeGrafter"/>
</dbReference>
<gene>
    <name evidence="2" type="primary">Fmr1_5</name>
    <name evidence="2" type="ORF">CEXT_112321</name>
</gene>
<dbReference type="PANTHER" id="PTHR10603">
    <property type="entry name" value="FRAGILE X MENTAL RETARDATION SYNDROME-RELATED PROTEIN"/>
    <property type="match status" value="1"/>
</dbReference>
<feature type="domain" description="Synaptic functional regulator FMRP KH0" evidence="1">
    <location>
        <begin position="63"/>
        <end position="93"/>
    </location>
</feature>
<dbReference type="GO" id="GO:0003730">
    <property type="term" value="F:mRNA 3'-UTR binding"/>
    <property type="evidence" value="ECO:0007669"/>
    <property type="project" value="TreeGrafter"/>
</dbReference>
<dbReference type="InterPro" id="IPR040472">
    <property type="entry name" value="FMRP_KH0"/>
</dbReference>
<dbReference type="GO" id="GO:0048170">
    <property type="term" value="P:positive regulation of long-term neuronal synaptic plasticity"/>
    <property type="evidence" value="ECO:0007669"/>
    <property type="project" value="TreeGrafter"/>
</dbReference>
<dbReference type="GO" id="GO:0051028">
    <property type="term" value="P:mRNA transport"/>
    <property type="evidence" value="ECO:0007669"/>
    <property type="project" value="TreeGrafter"/>
</dbReference>
<name>A0AAV4WDC5_CAEEX</name>